<name>A0A4U5TPM0_9FLAO</name>
<dbReference type="InterPro" id="IPR036291">
    <property type="entry name" value="NAD(P)-bd_dom_sf"/>
</dbReference>
<comment type="caution">
    <text evidence="2">The sequence shown here is derived from an EMBL/GenBank/DDBJ whole genome shotgun (WGS) entry which is preliminary data.</text>
</comment>
<dbReference type="Pfam" id="PF13380">
    <property type="entry name" value="CoA_binding_2"/>
    <property type="match status" value="1"/>
</dbReference>
<gene>
    <name evidence="2" type="ORF">FCN74_10135</name>
</gene>
<dbReference type="RefSeq" id="WP_138932488.1">
    <property type="nucleotide sequence ID" value="NZ_SWMU01000004.1"/>
</dbReference>
<evidence type="ECO:0000313" key="3">
    <source>
        <dbReference type="Proteomes" id="UP000306552"/>
    </source>
</evidence>
<organism evidence="2 3">
    <name type="scientific">Mesohalobacter halotolerans</name>
    <dbReference type="NCBI Taxonomy" id="1883405"/>
    <lineage>
        <taxon>Bacteria</taxon>
        <taxon>Pseudomonadati</taxon>
        <taxon>Bacteroidota</taxon>
        <taxon>Flavobacteriia</taxon>
        <taxon>Flavobacteriales</taxon>
        <taxon>Flavobacteriaceae</taxon>
        <taxon>Mesohalobacter</taxon>
    </lineage>
</organism>
<feature type="domain" description="CoA-binding" evidence="1">
    <location>
        <begin position="4"/>
        <end position="113"/>
    </location>
</feature>
<dbReference type="EMBL" id="SWMU01000004">
    <property type="protein sequence ID" value="TKS55661.1"/>
    <property type="molecule type" value="Genomic_DNA"/>
</dbReference>
<proteinExistence type="predicted"/>
<accession>A0A4U5TPM0</accession>
<dbReference type="SUPFAM" id="SSF51735">
    <property type="entry name" value="NAD(P)-binding Rossmann-fold domains"/>
    <property type="match status" value="1"/>
</dbReference>
<evidence type="ECO:0000313" key="2">
    <source>
        <dbReference type="EMBL" id="TKS55661.1"/>
    </source>
</evidence>
<evidence type="ECO:0000259" key="1">
    <source>
        <dbReference type="Pfam" id="PF13380"/>
    </source>
</evidence>
<dbReference type="AlphaFoldDB" id="A0A4U5TPM0"/>
<dbReference type="OrthoDB" id="708726at2"/>
<sequence>MLKTLIIGASDKPQRYAYKALQLLQKHNHEVFAVGRREMNIDGVKVHKDKPDFNEIHTVTLYLNAKNQIDYYEYIISLKPRRVIFNPGTENPDFYPKLRAENIKIEEACTLVLLSTNQYEP</sequence>
<dbReference type="Proteomes" id="UP000306552">
    <property type="component" value="Unassembled WGS sequence"/>
</dbReference>
<protein>
    <submittedName>
        <fullName evidence="2">CoA-binding protein</fullName>
    </submittedName>
</protein>
<reference evidence="2 3" key="1">
    <citation type="submission" date="2019-04" db="EMBL/GenBank/DDBJ databases">
        <title>Psychroflexus halotolerans sp. nov., isolated from a marine solar saltern.</title>
        <authorList>
            <person name="Feng X."/>
        </authorList>
    </citation>
    <scope>NUCLEOTIDE SEQUENCE [LARGE SCALE GENOMIC DNA]</scope>
    <source>
        <strain evidence="2 3">WDS2C27</strain>
    </source>
</reference>
<dbReference type="Gene3D" id="3.40.50.720">
    <property type="entry name" value="NAD(P)-binding Rossmann-like Domain"/>
    <property type="match status" value="1"/>
</dbReference>
<keyword evidence="3" id="KW-1185">Reference proteome</keyword>
<dbReference type="InterPro" id="IPR003781">
    <property type="entry name" value="CoA-bd"/>
</dbReference>